<dbReference type="AlphaFoldDB" id="A0AAV2T388"/>
<evidence type="ECO:0000313" key="2">
    <source>
        <dbReference type="EMBL" id="CAL5130908.1"/>
    </source>
</evidence>
<keyword evidence="1" id="KW-0472">Membrane</keyword>
<comment type="caution">
    <text evidence="2">The sequence shown here is derived from an EMBL/GenBank/DDBJ whole genome shotgun (WGS) entry which is preliminary data.</text>
</comment>
<keyword evidence="1" id="KW-1133">Transmembrane helix</keyword>
<evidence type="ECO:0008006" key="4">
    <source>
        <dbReference type="Google" id="ProtNLM"/>
    </source>
</evidence>
<gene>
    <name evidence="2" type="ORF">CDAUBV1_LOCUS3111</name>
</gene>
<dbReference type="EMBL" id="CAXLJL010000078">
    <property type="protein sequence ID" value="CAL5130908.1"/>
    <property type="molecule type" value="Genomic_DNA"/>
</dbReference>
<accession>A0AAV2T388</accession>
<protein>
    <recommendedName>
        <fullName evidence="4">Secreted protein</fullName>
    </recommendedName>
</protein>
<reference evidence="2" key="1">
    <citation type="submission" date="2024-06" db="EMBL/GenBank/DDBJ databases">
        <authorList>
            <person name="Liu X."/>
            <person name="Lenzi L."/>
            <person name="Haldenby T S."/>
            <person name="Uol C."/>
        </authorList>
    </citation>
    <scope>NUCLEOTIDE SEQUENCE</scope>
</reference>
<evidence type="ECO:0000256" key="1">
    <source>
        <dbReference type="SAM" id="Phobius"/>
    </source>
</evidence>
<sequence length="286" mass="32296">MEIWIRSFNTVYCILFCYISLLWVLSVARTNPSCPLANPPLDLGSGALDHLIDVILSKLFNSTSSIHFETVIKPVEGWEFRDIKVYNLQSIHRTCAVRLTTRDIVGCHQRGLILELCGGFEKLLVNATLKTTIPGMKNGAYQITIHKTSVKLIVELFSPSTGLNDDQLGAFQFPVFYQLARVIELRTTTWRGIRLKPLTGNFCRRIISWLVAKFLNLASRSLRAHLDLEMRRILNELLKKLSMEPLFMPLKIGESSKLNPPTQARPSINTPTGVRNPTRVLVLPIG</sequence>
<name>A0AAV2T388_CALDB</name>
<keyword evidence="1" id="KW-0812">Transmembrane</keyword>
<dbReference type="Proteomes" id="UP001497525">
    <property type="component" value="Unassembled WGS sequence"/>
</dbReference>
<proteinExistence type="predicted"/>
<organism evidence="2 3">
    <name type="scientific">Calicophoron daubneyi</name>
    <name type="common">Rumen fluke</name>
    <name type="synonym">Paramphistomum daubneyi</name>
    <dbReference type="NCBI Taxonomy" id="300641"/>
    <lineage>
        <taxon>Eukaryota</taxon>
        <taxon>Metazoa</taxon>
        <taxon>Spiralia</taxon>
        <taxon>Lophotrochozoa</taxon>
        <taxon>Platyhelminthes</taxon>
        <taxon>Trematoda</taxon>
        <taxon>Digenea</taxon>
        <taxon>Plagiorchiida</taxon>
        <taxon>Pronocephalata</taxon>
        <taxon>Paramphistomoidea</taxon>
        <taxon>Paramphistomidae</taxon>
        <taxon>Calicophoron</taxon>
    </lineage>
</organism>
<evidence type="ECO:0000313" key="3">
    <source>
        <dbReference type="Proteomes" id="UP001497525"/>
    </source>
</evidence>
<feature type="transmembrane region" description="Helical" evidence="1">
    <location>
        <begin position="7"/>
        <end position="25"/>
    </location>
</feature>